<dbReference type="Proteomes" id="UP001375240">
    <property type="component" value="Unassembled WGS sequence"/>
</dbReference>
<comment type="caution">
    <text evidence="2">The sequence shown here is derived from an EMBL/GenBank/DDBJ whole genome shotgun (WGS) entry which is preliminary data.</text>
</comment>
<name>A0AAV9UBG2_9PEZI</name>
<protein>
    <submittedName>
        <fullName evidence="2">Uncharacterized protein</fullName>
    </submittedName>
</protein>
<feature type="region of interest" description="Disordered" evidence="1">
    <location>
        <begin position="1"/>
        <end position="60"/>
    </location>
</feature>
<evidence type="ECO:0000313" key="2">
    <source>
        <dbReference type="EMBL" id="KAK6337976.1"/>
    </source>
</evidence>
<keyword evidence="3" id="KW-1185">Reference proteome</keyword>
<evidence type="ECO:0000313" key="3">
    <source>
        <dbReference type="Proteomes" id="UP001375240"/>
    </source>
</evidence>
<sequence length="202" mass="21913">MSFLQSLAKSGSSSNSNRSTQNSHIWADRLTNDASSSSSQHHDFRTSTKQTSSSAGEAEYASFLEGSNNIDGGKSAVGPYSLLQSQKPIAIPDNAEQTHSYSDDVEFQKSIDGMDVVGLLEVMDTQEIEIDAFAFGRGGEKRLDDGEEAEDPVEWLDTTNHYTDEVWGEAEPGPKKGKMKAVEKKSKGKGKGKAAVDMKSRL</sequence>
<organism evidence="2 3">
    <name type="scientific">Orbilia brochopaga</name>
    <dbReference type="NCBI Taxonomy" id="3140254"/>
    <lineage>
        <taxon>Eukaryota</taxon>
        <taxon>Fungi</taxon>
        <taxon>Dikarya</taxon>
        <taxon>Ascomycota</taxon>
        <taxon>Pezizomycotina</taxon>
        <taxon>Orbiliomycetes</taxon>
        <taxon>Orbiliales</taxon>
        <taxon>Orbiliaceae</taxon>
        <taxon>Orbilia</taxon>
    </lineage>
</organism>
<gene>
    <name evidence="2" type="ORF">TWF696_001448</name>
</gene>
<feature type="region of interest" description="Disordered" evidence="1">
    <location>
        <begin position="160"/>
        <end position="202"/>
    </location>
</feature>
<accession>A0AAV9UBG2</accession>
<evidence type="ECO:0000256" key="1">
    <source>
        <dbReference type="SAM" id="MobiDB-lite"/>
    </source>
</evidence>
<dbReference type="EMBL" id="JAVHNQ010000010">
    <property type="protein sequence ID" value="KAK6337976.1"/>
    <property type="molecule type" value="Genomic_DNA"/>
</dbReference>
<feature type="compositionally biased region" description="Low complexity" evidence="1">
    <location>
        <begin position="1"/>
        <end position="23"/>
    </location>
</feature>
<reference evidence="2 3" key="1">
    <citation type="submission" date="2019-10" db="EMBL/GenBank/DDBJ databases">
        <authorList>
            <person name="Palmer J.M."/>
        </authorList>
    </citation>
    <scope>NUCLEOTIDE SEQUENCE [LARGE SCALE GENOMIC DNA]</scope>
    <source>
        <strain evidence="2 3">TWF696</strain>
    </source>
</reference>
<proteinExistence type="predicted"/>
<dbReference type="AlphaFoldDB" id="A0AAV9UBG2"/>